<dbReference type="InterPro" id="IPR027417">
    <property type="entry name" value="P-loop_NTPase"/>
</dbReference>
<comment type="caution">
    <text evidence="3">The sequence shown here is derived from an EMBL/GenBank/DDBJ whole genome shotgun (WGS) entry which is preliminary data.</text>
</comment>
<proteinExistence type="predicted"/>
<gene>
    <name evidence="3" type="ORF">B4122_3717</name>
</gene>
<dbReference type="InterPro" id="IPR046461">
    <property type="entry name" value="TerL_ATPase"/>
</dbReference>
<dbReference type="Proteomes" id="UP000076442">
    <property type="component" value="Unassembled WGS sequence"/>
</dbReference>
<accession>A0AAP1E524</accession>
<evidence type="ECO:0000313" key="3">
    <source>
        <dbReference type="EMBL" id="KZD89331.1"/>
    </source>
</evidence>
<name>A0AAP1E524_BACIU</name>
<protein>
    <submittedName>
        <fullName evidence="3">Phage terminase large subunit</fullName>
    </submittedName>
</protein>
<dbReference type="InterPro" id="IPR046462">
    <property type="entry name" value="TerL_nuclease"/>
</dbReference>
<organism evidence="3 4">
    <name type="scientific">Bacillus subtilis</name>
    <dbReference type="NCBI Taxonomy" id="1423"/>
    <lineage>
        <taxon>Bacteria</taxon>
        <taxon>Bacillati</taxon>
        <taxon>Bacillota</taxon>
        <taxon>Bacilli</taxon>
        <taxon>Bacillales</taxon>
        <taxon>Bacillaceae</taxon>
        <taxon>Bacillus</taxon>
    </lineage>
</organism>
<feature type="domain" description="Terminase large subunit-like endonuclease" evidence="2">
    <location>
        <begin position="268"/>
        <end position="557"/>
    </location>
</feature>
<dbReference type="InterPro" id="IPR005021">
    <property type="entry name" value="Terminase_largesu-like"/>
</dbReference>
<reference evidence="3 4" key="1">
    <citation type="submission" date="2015-09" db="EMBL/GenBank/DDBJ databases">
        <title>Spore heat resistance.</title>
        <authorList>
            <person name="Boekhorst J."/>
            <person name="Berendsen E.M."/>
            <person name="Wells-Bennik M.H."/>
            <person name="Kuipers O.P."/>
        </authorList>
    </citation>
    <scope>NUCLEOTIDE SEQUENCE [LARGE SCALE GENOMIC DNA]</scope>
    <source>
        <strain evidence="3 4">B4122</strain>
    </source>
</reference>
<dbReference type="AlphaFoldDB" id="A0AAP1E524"/>
<dbReference type="Pfam" id="PF20441">
    <property type="entry name" value="TerL_nuclease"/>
    <property type="match status" value="1"/>
</dbReference>
<dbReference type="Gene3D" id="3.40.50.300">
    <property type="entry name" value="P-loop containing nucleotide triphosphate hydrolases"/>
    <property type="match status" value="1"/>
</dbReference>
<evidence type="ECO:0000313" key="4">
    <source>
        <dbReference type="Proteomes" id="UP000076442"/>
    </source>
</evidence>
<dbReference type="PANTHER" id="PTHR41287:SF1">
    <property type="entry name" value="PROTEIN YMFN"/>
    <property type="match status" value="1"/>
</dbReference>
<dbReference type="Pfam" id="PF03354">
    <property type="entry name" value="TerL_ATPase"/>
    <property type="match status" value="1"/>
</dbReference>
<dbReference type="RefSeq" id="WP_042975083.1">
    <property type="nucleotide sequence ID" value="NZ_JXHR01000006.1"/>
</dbReference>
<dbReference type="PANTHER" id="PTHR41287">
    <property type="match status" value="1"/>
</dbReference>
<evidence type="ECO:0000259" key="2">
    <source>
        <dbReference type="Pfam" id="PF20441"/>
    </source>
</evidence>
<sequence length="577" mass="65803">MIEKGKNYAQEYAEKVLKNKKLHCKTEIKAVERYLRLKKKKGIRLDVDSANWAMDFIETFCRYKEGEVAGQNIRLTDWEKFNLTCIFGFLKKNRFNKEVRLIRTSYIQIPRKNDKTTLAGGVGNYMLFGDGELGAECFCAATERAQADIAASKIISSIENSPDLKSRATIYKNTNKVVYSYTVDGKKFENTFKPLSKNTTGLDGFNPHFVLLDEVHAHGNADIYDVLKSGMGSRAQPLMFIISTAGKGTTSVGLQIYEYAKQVLSGAHDDDSWWVYITEPDKGDKWDDPAVWKKVNVNYNVSVDADYLHERFKEAQLSAERKDEFMAKHLNVFVRSTGTYFDKDIVQKMIEDENGDLIKDLGDLSGEQAIIGLDLSRTTDLTCVSINILSHNEEGKSMLKVKQMYFIPDHNLEGREKLENVPYRHMAEKGFLTLCPGKTIDHDMVVDYIVECSRIYSVEQVNYDPALSQKVIEALEAEGFNCVEVKQYSNVLNAPFDDAEVLMFEERIKTDNPLFVYCTENVVADKNFQGLKRPSKKQSKAKIDGFVAFLNAHKESMMMLVDYDGDEYDAMLEELYR</sequence>
<dbReference type="GO" id="GO:0004519">
    <property type="term" value="F:endonuclease activity"/>
    <property type="evidence" value="ECO:0007669"/>
    <property type="project" value="InterPro"/>
</dbReference>
<dbReference type="EMBL" id="LJZV01000024">
    <property type="protein sequence ID" value="KZD89331.1"/>
    <property type="molecule type" value="Genomic_DNA"/>
</dbReference>
<feature type="domain" description="Terminase large subunit-like ATPase" evidence="1">
    <location>
        <begin position="77"/>
        <end position="262"/>
    </location>
</feature>
<evidence type="ECO:0000259" key="1">
    <source>
        <dbReference type="Pfam" id="PF03354"/>
    </source>
</evidence>